<dbReference type="EMBL" id="PDKK01000001">
    <property type="protein sequence ID" value="RXK08305.1"/>
    <property type="molecule type" value="Genomic_DNA"/>
</dbReference>
<dbReference type="InterPro" id="IPR000873">
    <property type="entry name" value="AMP-dep_synth/lig_dom"/>
</dbReference>
<dbReference type="InterPro" id="IPR042099">
    <property type="entry name" value="ANL_N_sf"/>
</dbReference>
<dbReference type="RefSeq" id="WP_129085882.1">
    <property type="nucleotide sequence ID" value="NZ_CP053836.1"/>
</dbReference>
<evidence type="ECO:0000256" key="2">
    <source>
        <dbReference type="ARBA" id="ARBA00022598"/>
    </source>
</evidence>
<keyword evidence="4" id="KW-1133">Transmembrane helix</keyword>
<evidence type="ECO:0000313" key="7">
    <source>
        <dbReference type="Proteomes" id="UP000289758"/>
    </source>
</evidence>
<dbReference type="PANTHER" id="PTHR43201:SF5">
    <property type="entry name" value="MEDIUM-CHAIN ACYL-COA LIGASE ACSF2, MITOCHONDRIAL"/>
    <property type="match status" value="1"/>
</dbReference>
<dbReference type="SUPFAM" id="SSF56801">
    <property type="entry name" value="Acetyl-CoA synthetase-like"/>
    <property type="match status" value="1"/>
</dbReference>
<sequence>MTFNVFNDDGSINRHKIEKELFYDKDLKHRVSYIGSPKKEINALNFFKSYFSEAKSILFDSSNLAIKNKLESLNIPEFDNNNRSENIFNDKDFSFLYFTSGSTGFPVGALKTKENLLSEIEVTTKFLNQYNIKRVIVTVPFVHLYGTLFGLLYPLLNNIEIIIKEHFLPNDLLDIIEKDSLVITTPLYIKSLNRVLENKDLSGSIFVTSTAPLMPDIAKEFNEKFNTDIIQIFGSTETGGVAYKYNDDSFWTPMQKVEISKNEKEELKVDSPFISNLLYENDFKTTNHQIQMFDYIEIENGKFRLLGRSSQILKIAGKRYSTIQIENILEEVEEIEKALVNVKRESNHLKEELLCITLEAKKEFSLKEIKNILKKEFTNQNFAIELKYVDKIKVSSIGKKLLI</sequence>
<feature type="coiled-coil region" evidence="3">
    <location>
        <begin position="325"/>
        <end position="352"/>
    </location>
</feature>
<evidence type="ECO:0000259" key="5">
    <source>
        <dbReference type="Pfam" id="PF00501"/>
    </source>
</evidence>
<reference evidence="6 7" key="1">
    <citation type="submission" date="2017-10" db="EMBL/GenBank/DDBJ databases">
        <title>Genomics of the genus Arcobacter.</title>
        <authorList>
            <person name="Perez-Cataluna A."/>
            <person name="Figueras M.J."/>
        </authorList>
    </citation>
    <scope>NUCLEOTIDE SEQUENCE [LARGE SCALE GENOMIC DNA]</scope>
    <source>
        <strain evidence="6 7">CECT 8441</strain>
    </source>
</reference>
<comment type="caution">
    <text evidence="6">The sequence shown here is derived from an EMBL/GenBank/DDBJ whole genome shotgun (WGS) entry which is preliminary data.</text>
</comment>
<evidence type="ECO:0000256" key="3">
    <source>
        <dbReference type="SAM" id="Coils"/>
    </source>
</evidence>
<comment type="similarity">
    <text evidence="1">Belongs to the ATP-dependent AMP-binding enzyme family.</text>
</comment>
<keyword evidence="4" id="KW-0472">Membrane</keyword>
<feature type="domain" description="AMP-dependent synthetase/ligase" evidence="5">
    <location>
        <begin position="69"/>
        <end position="248"/>
    </location>
</feature>
<keyword evidence="4" id="KW-0812">Transmembrane</keyword>
<dbReference type="Proteomes" id="UP000289758">
    <property type="component" value="Unassembled WGS sequence"/>
</dbReference>
<gene>
    <name evidence="6" type="ORF">CRV07_00425</name>
</gene>
<dbReference type="PANTHER" id="PTHR43201">
    <property type="entry name" value="ACYL-COA SYNTHETASE"/>
    <property type="match status" value="1"/>
</dbReference>
<protein>
    <submittedName>
        <fullName evidence="6">Aconitate hydratase</fullName>
    </submittedName>
</protein>
<feature type="transmembrane region" description="Helical" evidence="4">
    <location>
        <begin position="135"/>
        <end position="156"/>
    </location>
</feature>
<dbReference type="GO" id="GO:0031956">
    <property type="term" value="F:medium-chain fatty acid-CoA ligase activity"/>
    <property type="evidence" value="ECO:0007669"/>
    <property type="project" value="TreeGrafter"/>
</dbReference>
<evidence type="ECO:0000313" key="6">
    <source>
        <dbReference type="EMBL" id="RXK08305.1"/>
    </source>
</evidence>
<evidence type="ECO:0000256" key="4">
    <source>
        <dbReference type="SAM" id="Phobius"/>
    </source>
</evidence>
<dbReference type="OrthoDB" id="9787658at2"/>
<keyword evidence="2" id="KW-0436">Ligase</keyword>
<dbReference type="Gene3D" id="3.40.50.12780">
    <property type="entry name" value="N-terminal domain of ligase-like"/>
    <property type="match status" value="1"/>
</dbReference>
<accession>A0A4Q1AUE5</accession>
<keyword evidence="7" id="KW-1185">Reference proteome</keyword>
<organism evidence="6 7">
    <name type="scientific">Halarcobacter ebronensis</name>
    <dbReference type="NCBI Taxonomy" id="1462615"/>
    <lineage>
        <taxon>Bacteria</taxon>
        <taxon>Pseudomonadati</taxon>
        <taxon>Campylobacterota</taxon>
        <taxon>Epsilonproteobacteria</taxon>
        <taxon>Campylobacterales</taxon>
        <taxon>Arcobacteraceae</taxon>
        <taxon>Halarcobacter</taxon>
    </lineage>
</organism>
<proteinExistence type="inferred from homology"/>
<dbReference type="Pfam" id="PF00501">
    <property type="entry name" value="AMP-binding"/>
    <property type="match status" value="1"/>
</dbReference>
<dbReference type="AlphaFoldDB" id="A0A4Q1AUE5"/>
<evidence type="ECO:0000256" key="1">
    <source>
        <dbReference type="ARBA" id="ARBA00006432"/>
    </source>
</evidence>
<keyword evidence="3" id="KW-0175">Coiled coil</keyword>
<name>A0A4Q1AUE5_9BACT</name>
<dbReference type="GO" id="GO:0006631">
    <property type="term" value="P:fatty acid metabolic process"/>
    <property type="evidence" value="ECO:0007669"/>
    <property type="project" value="TreeGrafter"/>
</dbReference>